<dbReference type="NCBIfam" id="TIGR02606">
    <property type="entry name" value="antidote_CC2985"/>
    <property type="match status" value="1"/>
</dbReference>
<name>A0A2K8T5M5_9NOSO</name>
<dbReference type="PANTHER" id="PTHR36582:SF2">
    <property type="entry name" value="ANTITOXIN PARD"/>
    <property type="match status" value="1"/>
</dbReference>
<keyword evidence="4" id="KW-0614">Plasmid</keyword>
<evidence type="ECO:0000256" key="3">
    <source>
        <dbReference type="SAM" id="Coils"/>
    </source>
</evidence>
<dbReference type="Gene3D" id="6.10.10.120">
    <property type="entry name" value="Antitoxin ParD1-like"/>
    <property type="match status" value="1"/>
</dbReference>
<dbReference type="GO" id="GO:0006355">
    <property type="term" value="P:regulation of DNA-templated transcription"/>
    <property type="evidence" value="ECO:0007669"/>
    <property type="project" value="InterPro"/>
</dbReference>
<evidence type="ECO:0000313" key="4">
    <source>
        <dbReference type="EMBL" id="AUB43018.1"/>
    </source>
</evidence>
<comment type="similarity">
    <text evidence="1">Belongs to the ParD antitoxin family.</text>
</comment>
<evidence type="ECO:0000256" key="2">
    <source>
        <dbReference type="ARBA" id="ARBA00022649"/>
    </source>
</evidence>
<keyword evidence="2" id="KW-1277">Toxin-antitoxin system</keyword>
<organism evidence="4 5">
    <name type="scientific">Nostoc flagelliforme CCNUN1</name>
    <dbReference type="NCBI Taxonomy" id="2038116"/>
    <lineage>
        <taxon>Bacteria</taxon>
        <taxon>Bacillati</taxon>
        <taxon>Cyanobacteriota</taxon>
        <taxon>Cyanophyceae</taxon>
        <taxon>Nostocales</taxon>
        <taxon>Nostocaceae</taxon>
        <taxon>Nostoc</taxon>
    </lineage>
</organism>
<accession>A0A2K8T5M5</accession>
<dbReference type="InterPro" id="IPR022789">
    <property type="entry name" value="ParD"/>
</dbReference>
<protein>
    <submittedName>
        <fullName evidence="4">ParD1_3_4, antitoxin ParD1/3/4</fullName>
    </submittedName>
</protein>
<keyword evidence="5" id="KW-1185">Reference proteome</keyword>
<keyword evidence="3" id="KW-0175">Coiled coil</keyword>
<dbReference type="SUPFAM" id="SSF47598">
    <property type="entry name" value="Ribbon-helix-helix"/>
    <property type="match status" value="1"/>
</dbReference>
<dbReference type="EMBL" id="CP024787">
    <property type="protein sequence ID" value="AUB43018.1"/>
    <property type="molecule type" value="Genomic_DNA"/>
</dbReference>
<gene>
    <name evidence="4" type="ORF">COO91_09174</name>
</gene>
<evidence type="ECO:0000256" key="1">
    <source>
        <dbReference type="ARBA" id="ARBA00008580"/>
    </source>
</evidence>
<feature type="coiled-coil region" evidence="3">
    <location>
        <begin position="41"/>
        <end position="68"/>
    </location>
</feature>
<proteinExistence type="inferred from homology"/>
<sequence length="97" mass="11101">MGKSINYLQLENMYIQIKPELEQFIQAQLATGRFTSADDVINEAFKLLQEREQRIEELRQKIAVGTEQIAAGQVTDGEVVFAKFQEKIHQIAEESSE</sequence>
<dbReference type="KEGG" id="nfl:COO91_09174"/>
<dbReference type="PANTHER" id="PTHR36582">
    <property type="entry name" value="ANTITOXIN PARD"/>
    <property type="match status" value="1"/>
</dbReference>
<dbReference type="Proteomes" id="UP000232003">
    <property type="component" value="Plasmid pNFSY02"/>
</dbReference>
<reference evidence="4 5" key="1">
    <citation type="submission" date="2017-11" db="EMBL/GenBank/DDBJ databases">
        <title>Complete genome of a free-living desiccation-tolerant cyanobacterium and its photosynthetic adaptation to extreme terrestrial habitat.</title>
        <authorList>
            <person name="Shang J."/>
        </authorList>
    </citation>
    <scope>NUCLEOTIDE SEQUENCE [LARGE SCALE GENOMIC DNA]</scope>
    <source>
        <strain evidence="4 5">CCNUN1</strain>
        <plasmid evidence="5">pnfsy02</plasmid>
    </source>
</reference>
<dbReference type="AlphaFoldDB" id="A0A2K8T5M5"/>
<geneLocation type="plasmid" evidence="5">
    <name>pnfsy02</name>
</geneLocation>
<dbReference type="InterPro" id="IPR010985">
    <property type="entry name" value="Ribbon_hlx_hlx"/>
</dbReference>
<evidence type="ECO:0000313" key="5">
    <source>
        <dbReference type="Proteomes" id="UP000232003"/>
    </source>
</evidence>
<dbReference type="Pfam" id="PF03693">
    <property type="entry name" value="ParD_antitoxin"/>
    <property type="match status" value="1"/>
</dbReference>
<dbReference type="InterPro" id="IPR038296">
    <property type="entry name" value="ParD_sf"/>
</dbReference>